<keyword evidence="2" id="KW-1185">Reference proteome</keyword>
<evidence type="ECO:0000313" key="2">
    <source>
        <dbReference type="Proteomes" id="UP001186974"/>
    </source>
</evidence>
<proteinExistence type="predicted"/>
<evidence type="ECO:0000313" key="1">
    <source>
        <dbReference type="EMBL" id="KAK3065483.1"/>
    </source>
</evidence>
<protein>
    <submittedName>
        <fullName evidence="1">Uncharacterized protein</fullName>
    </submittedName>
</protein>
<dbReference type="Proteomes" id="UP001186974">
    <property type="component" value="Unassembled WGS sequence"/>
</dbReference>
<sequence length="107" mass="12776">FLCKFDKYLRTNGQAIIDPFPHQPGRDASVAHVRPTPSWQRWTTEELRIFYQRREAERQRYIKNVAMRKALLRESAAERKQKKEEWRLAKEEREEDALGDAAALFDD</sequence>
<dbReference type="EMBL" id="JAWDJW010006335">
    <property type="protein sequence ID" value="KAK3065483.1"/>
    <property type="molecule type" value="Genomic_DNA"/>
</dbReference>
<gene>
    <name evidence="1" type="ORF">LTS18_006194</name>
</gene>
<accession>A0ACC3DDM5</accession>
<organism evidence="1 2">
    <name type="scientific">Coniosporium uncinatum</name>
    <dbReference type="NCBI Taxonomy" id="93489"/>
    <lineage>
        <taxon>Eukaryota</taxon>
        <taxon>Fungi</taxon>
        <taxon>Dikarya</taxon>
        <taxon>Ascomycota</taxon>
        <taxon>Pezizomycotina</taxon>
        <taxon>Dothideomycetes</taxon>
        <taxon>Dothideomycetes incertae sedis</taxon>
        <taxon>Coniosporium</taxon>
    </lineage>
</organism>
<reference evidence="1" key="1">
    <citation type="submission" date="2024-09" db="EMBL/GenBank/DDBJ databases">
        <title>Black Yeasts Isolated from many extreme environments.</title>
        <authorList>
            <person name="Coleine C."/>
            <person name="Stajich J.E."/>
            <person name="Selbmann L."/>
        </authorList>
    </citation>
    <scope>NUCLEOTIDE SEQUENCE</scope>
    <source>
        <strain evidence="1">CCFEE 5737</strain>
    </source>
</reference>
<feature type="non-terminal residue" evidence="1">
    <location>
        <position position="1"/>
    </location>
</feature>
<comment type="caution">
    <text evidence="1">The sequence shown here is derived from an EMBL/GenBank/DDBJ whole genome shotgun (WGS) entry which is preliminary data.</text>
</comment>
<name>A0ACC3DDM5_9PEZI</name>